<dbReference type="Pfam" id="PF01103">
    <property type="entry name" value="Omp85"/>
    <property type="match status" value="1"/>
</dbReference>
<evidence type="ECO:0000259" key="13">
    <source>
        <dbReference type="Pfam" id="PF17243"/>
    </source>
</evidence>
<dbReference type="Proteomes" id="UP001243844">
    <property type="component" value="Unassembled WGS sequence"/>
</dbReference>
<dbReference type="PANTHER" id="PTHR12815:SF47">
    <property type="entry name" value="TRANSLOCATION AND ASSEMBLY MODULE SUBUNIT TAMA"/>
    <property type="match status" value="1"/>
</dbReference>
<dbReference type="GO" id="GO:0009306">
    <property type="term" value="P:protein secretion"/>
    <property type="evidence" value="ECO:0007669"/>
    <property type="project" value="TreeGrafter"/>
</dbReference>
<accession>A0AAW8JC05</accession>
<keyword evidence="6" id="KW-0732">Signal</keyword>
<dbReference type="InterPro" id="IPR010827">
    <property type="entry name" value="BamA/TamA_POTRA"/>
</dbReference>
<evidence type="ECO:0000256" key="10">
    <source>
        <dbReference type="ARBA" id="ARBA00093548"/>
    </source>
</evidence>
<name>A0AAW8JC05_9GAMM</name>
<dbReference type="EMBL" id="JAVIDL010000032">
    <property type="protein sequence ID" value="MDQ8936749.1"/>
    <property type="molecule type" value="Genomic_DNA"/>
</dbReference>
<gene>
    <name evidence="14" type="ORF">RFH47_13575</name>
</gene>
<feature type="domain" description="POTRA" evidence="12">
    <location>
        <begin position="311"/>
        <end position="384"/>
    </location>
</feature>
<evidence type="ECO:0000259" key="11">
    <source>
        <dbReference type="Pfam" id="PF01103"/>
    </source>
</evidence>
<evidence type="ECO:0000313" key="14">
    <source>
        <dbReference type="EMBL" id="MDQ8936749.1"/>
    </source>
</evidence>
<comment type="similarity">
    <text evidence="2">Belongs to the TamA family.</text>
</comment>
<organism evidence="14 15">
    <name type="scientific">Acinetobacter rudis</name>
    <dbReference type="NCBI Taxonomy" id="632955"/>
    <lineage>
        <taxon>Bacteria</taxon>
        <taxon>Pseudomonadati</taxon>
        <taxon>Pseudomonadota</taxon>
        <taxon>Gammaproteobacteria</taxon>
        <taxon>Moraxellales</taxon>
        <taxon>Moraxellaceae</taxon>
        <taxon>Acinetobacter</taxon>
    </lineage>
</organism>
<dbReference type="Pfam" id="PF17243">
    <property type="entry name" value="POTRA_TamA_1"/>
    <property type="match status" value="1"/>
</dbReference>
<comment type="subcellular location">
    <subcellularLocation>
        <location evidence="1">Cell outer membrane</location>
    </subcellularLocation>
</comment>
<dbReference type="PANTHER" id="PTHR12815">
    <property type="entry name" value="SORTING AND ASSEMBLY MACHINERY SAMM50 PROTEIN FAMILY MEMBER"/>
    <property type="match status" value="1"/>
</dbReference>
<reference evidence="14" key="1">
    <citation type="submission" date="2023-08" db="EMBL/GenBank/DDBJ databases">
        <title>Emergence of clinically-relevant ST2 carbapenem-resistant Acinetobacter baumannii strains in hospital sewages in Zhejiang, East of China.</title>
        <authorList>
            <person name="Kaichao C."/>
            <person name="Zhang R."/>
        </authorList>
    </citation>
    <scope>NUCLEOTIDE SEQUENCE</scope>
    <source>
        <strain evidence="14">M-RB-37</strain>
    </source>
</reference>
<dbReference type="RefSeq" id="WP_308981898.1">
    <property type="nucleotide sequence ID" value="NZ_JAVIDL010000032.1"/>
</dbReference>
<evidence type="ECO:0000256" key="7">
    <source>
        <dbReference type="ARBA" id="ARBA00023136"/>
    </source>
</evidence>
<evidence type="ECO:0000256" key="8">
    <source>
        <dbReference type="ARBA" id="ARBA00023237"/>
    </source>
</evidence>
<evidence type="ECO:0000256" key="2">
    <source>
        <dbReference type="ARBA" id="ARBA00010248"/>
    </source>
</evidence>
<dbReference type="InterPro" id="IPR035243">
    <property type="entry name" value="TamA_POTRA_Dom_1"/>
</dbReference>
<dbReference type="Gene3D" id="2.40.160.50">
    <property type="entry name" value="membrane protein fhac: a member of the omp85/tpsb transporter family"/>
    <property type="match status" value="1"/>
</dbReference>
<evidence type="ECO:0000256" key="3">
    <source>
        <dbReference type="ARBA" id="ARBA00015419"/>
    </source>
</evidence>
<keyword evidence="5" id="KW-0812">Transmembrane</keyword>
<evidence type="ECO:0000256" key="4">
    <source>
        <dbReference type="ARBA" id="ARBA00022452"/>
    </source>
</evidence>
<comment type="subunit">
    <text evidence="10">Interacts with TamB to form the translocation and assembly module (TAM).</text>
</comment>
<dbReference type="AlphaFoldDB" id="A0AAW8JC05"/>
<evidence type="ECO:0000256" key="1">
    <source>
        <dbReference type="ARBA" id="ARBA00004442"/>
    </source>
</evidence>
<dbReference type="InterPro" id="IPR039910">
    <property type="entry name" value="D15-like"/>
</dbReference>
<sequence length="892" mass="99705">MPTQIQFRKSVITYHLHKIIDANNVNKYLCLSVFLSLFVAPNLYAQSAVEATSAVDLQESSEVNTPSGNNVAIPLAVPEVDVDSVALLQQQIQESKTKPLKPLAFEDLEDLPVNTVDQNMANEIYQAAEEAKQQAHDFKQSGQINNLPEIAQSTEQEYQEIKRAPVDIEQLMRNIDADKEIVVKARENGNLFLDTEKKEPEVQEKPGFIKRVVQRIRPPKEDTAEPIEKITTVVEGAPNLLAQNIRAKLSTFTVESFSDYASAVPQLRSMANQAAQAVGYYNASFKFEKQSDRRLQVKVTPGEPALVAHQNIEFQGEGGKLPQFQVLALLPELNIGDIFNHGMYENTKTNIQEAASNNGFFDSLWRLHDVKVNQPENTVDINLRYDTGQRYKLGHVEFRMSNPDKPLPIKLDILKTLAPWEPGADYTAWRVNGLANNLTNSRYFNYTLVDAVRPDALPDDLDLPPDLQALVDANKITEQAIMDSLRPQAAPAVKVSNKEVTQTVVDEQQFAGAETRAASPAQKTIDQQRDRTDELDAMKDQVRIDKVVPVIVTLNADKLNSLETGIGYGTDTGVRVRGQYRRAIVNQYGHSFDANMELSQIRQSIDGRYSIPYKHPLNDYINLVGGYEREARDGVGPNTDLTIETAVLGADRIIKNSRREWQHVFGVRYRLDRMTSNGDVSNNTIPDGFLIPGAEPEQEALLVGYEVSKTSSNNRLNPTQGFKQSYKIELGSDKILSNTNMAIFNANWKALYSLGDKANHQFFVGANAGYIYADDFNKVPYNLRYFAGGDQSMRGFDYKSLSPMIDGYKVGGQGLAIGTVEYNYQFKEGWRAALFSDFGNAFDEKFSNPIEYSVGVGVRWRSPIGPIRLDVASGISEPGKPIRLHFFIGSQL</sequence>
<keyword evidence="4" id="KW-1134">Transmembrane beta strand</keyword>
<dbReference type="InterPro" id="IPR000184">
    <property type="entry name" value="Bac_surfAg_D15"/>
</dbReference>
<dbReference type="Gene3D" id="3.10.20.310">
    <property type="entry name" value="membrane protein fhac"/>
    <property type="match status" value="3"/>
</dbReference>
<evidence type="ECO:0000259" key="12">
    <source>
        <dbReference type="Pfam" id="PF07244"/>
    </source>
</evidence>
<keyword evidence="7" id="KW-0472">Membrane</keyword>
<feature type="domain" description="TamA POTRA" evidence="13">
    <location>
        <begin position="233"/>
        <end position="301"/>
    </location>
</feature>
<evidence type="ECO:0000256" key="6">
    <source>
        <dbReference type="ARBA" id="ARBA00022729"/>
    </source>
</evidence>
<dbReference type="GO" id="GO:0097347">
    <property type="term" value="C:TAM protein secretion complex"/>
    <property type="evidence" value="ECO:0007669"/>
    <property type="project" value="TreeGrafter"/>
</dbReference>
<dbReference type="Pfam" id="PF07244">
    <property type="entry name" value="POTRA"/>
    <property type="match status" value="1"/>
</dbReference>
<keyword evidence="8" id="KW-0998">Cell outer membrane</keyword>
<protein>
    <recommendedName>
        <fullName evidence="3">Translocation and assembly module subunit TamA</fullName>
    </recommendedName>
    <alternativeName>
        <fullName evidence="9">Autotransporter assembly factor TamA</fullName>
    </alternativeName>
</protein>
<feature type="domain" description="Bacterial surface antigen (D15)" evidence="11">
    <location>
        <begin position="589"/>
        <end position="890"/>
    </location>
</feature>
<evidence type="ECO:0000256" key="5">
    <source>
        <dbReference type="ARBA" id="ARBA00022692"/>
    </source>
</evidence>
<evidence type="ECO:0000313" key="15">
    <source>
        <dbReference type="Proteomes" id="UP001243844"/>
    </source>
</evidence>
<proteinExistence type="inferred from homology"/>
<evidence type="ECO:0000256" key="9">
    <source>
        <dbReference type="ARBA" id="ARBA00033063"/>
    </source>
</evidence>
<dbReference type="GO" id="GO:0009279">
    <property type="term" value="C:cell outer membrane"/>
    <property type="evidence" value="ECO:0007669"/>
    <property type="project" value="UniProtKB-SubCell"/>
</dbReference>
<comment type="caution">
    <text evidence="14">The sequence shown here is derived from an EMBL/GenBank/DDBJ whole genome shotgun (WGS) entry which is preliminary data.</text>
</comment>